<proteinExistence type="predicted"/>
<protein>
    <submittedName>
        <fullName evidence="1">Uncharacterized protein</fullName>
    </submittedName>
</protein>
<dbReference type="Proteomes" id="UP000242381">
    <property type="component" value="Unassembled WGS sequence"/>
</dbReference>
<evidence type="ECO:0000313" key="2">
    <source>
        <dbReference type="Proteomes" id="UP000242381"/>
    </source>
</evidence>
<reference evidence="1 2" key="1">
    <citation type="journal article" date="2016" name="Proc. Natl. Acad. Sci. U.S.A.">
        <title>Lipid metabolic changes in an early divergent fungus govern the establishment of a mutualistic symbiosis with endobacteria.</title>
        <authorList>
            <person name="Lastovetsky O.A."/>
            <person name="Gaspar M.L."/>
            <person name="Mondo S.J."/>
            <person name="LaButti K.M."/>
            <person name="Sandor L."/>
            <person name="Grigoriev I.V."/>
            <person name="Henry S.A."/>
            <person name="Pawlowska T.E."/>
        </authorList>
    </citation>
    <scope>NUCLEOTIDE SEQUENCE [LARGE SCALE GENOMIC DNA]</scope>
    <source>
        <strain evidence="1 2">ATCC 11559</strain>
    </source>
</reference>
<organism evidence="1 2">
    <name type="scientific">Rhizopus microsporus</name>
    <dbReference type="NCBI Taxonomy" id="58291"/>
    <lineage>
        <taxon>Eukaryota</taxon>
        <taxon>Fungi</taxon>
        <taxon>Fungi incertae sedis</taxon>
        <taxon>Mucoromycota</taxon>
        <taxon>Mucoromycotina</taxon>
        <taxon>Mucoromycetes</taxon>
        <taxon>Mucorales</taxon>
        <taxon>Mucorineae</taxon>
        <taxon>Rhizopodaceae</taxon>
        <taxon>Rhizopus</taxon>
    </lineage>
</organism>
<dbReference type="EMBL" id="KV921395">
    <property type="protein sequence ID" value="ORE16157.1"/>
    <property type="molecule type" value="Genomic_DNA"/>
</dbReference>
<accession>A0A1X0RVX0</accession>
<sequence length="84" mass="9668">MNLGNNTYVNTHSEFPDNTHRDTLLIPKSITQGSLPPIVVEFQWTVTEDSMNRGVLYCTHVYRRYKKHPILLITCISKVSPSSY</sequence>
<gene>
    <name evidence="1" type="ORF">BCV71DRAFT_183962</name>
</gene>
<evidence type="ECO:0000313" key="1">
    <source>
        <dbReference type="EMBL" id="ORE16157.1"/>
    </source>
</evidence>
<dbReference type="AlphaFoldDB" id="A0A1X0RVX0"/>
<name>A0A1X0RVX0_RHIZD</name>